<sequence length="222" mass="25292">MSNQEDYIKHLEQAISRFLEPMKGIPFPIAIKALTGFKVLAFDISLDSNKKLLEQLCKAAELAGKKAFQEGIFTARPNEAGNHIEPFVVESLRFVGLKADKPISKSGKKKAAGYPDIQIEDQLGRIVYLDCKTYNTLTKDQSFRTFYFSPSEDPKITEDAFHLLMSFELDTAERKVKRAFIPISWQIYTLDKLLIQVKHEFNASNRELYTKEALLAQGRINP</sequence>
<protein>
    <submittedName>
        <fullName evidence="1">Uncharacterized protein</fullName>
    </submittedName>
</protein>
<proteinExistence type="predicted"/>
<accession>A0A7C6E9V7</accession>
<gene>
    <name evidence="1" type="ORF">ENW73_02775</name>
</gene>
<dbReference type="AlphaFoldDB" id="A0A7C6E9V7"/>
<reference evidence="1" key="1">
    <citation type="journal article" date="2020" name="mSystems">
        <title>Genome- and Community-Level Interaction Insights into Carbon Utilization and Element Cycling Functions of Hydrothermarchaeota in Hydrothermal Sediment.</title>
        <authorList>
            <person name="Zhou Z."/>
            <person name="Liu Y."/>
            <person name="Xu W."/>
            <person name="Pan J."/>
            <person name="Luo Z.H."/>
            <person name="Li M."/>
        </authorList>
    </citation>
    <scope>NUCLEOTIDE SEQUENCE [LARGE SCALE GENOMIC DNA]</scope>
    <source>
        <strain evidence="1">SpSt-876</strain>
    </source>
</reference>
<comment type="caution">
    <text evidence="1">The sequence shown here is derived from an EMBL/GenBank/DDBJ whole genome shotgun (WGS) entry which is preliminary data.</text>
</comment>
<dbReference type="EMBL" id="DTLI01000068">
    <property type="protein sequence ID" value="HHS51778.1"/>
    <property type="molecule type" value="Genomic_DNA"/>
</dbReference>
<evidence type="ECO:0000313" key="1">
    <source>
        <dbReference type="EMBL" id="HHS51778.1"/>
    </source>
</evidence>
<organism evidence="1">
    <name type="scientific">candidate division WOR-3 bacterium</name>
    <dbReference type="NCBI Taxonomy" id="2052148"/>
    <lineage>
        <taxon>Bacteria</taxon>
        <taxon>Bacteria division WOR-3</taxon>
    </lineage>
</organism>
<name>A0A7C6E9V7_UNCW3</name>